<feature type="coiled-coil region" evidence="1">
    <location>
        <begin position="654"/>
        <end position="769"/>
    </location>
</feature>
<evidence type="ECO:0000256" key="1">
    <source>
        <dbReference type="SAM" id="Coils"/>
    </source>
</evidence>
<feature type="coiled-coil region" evidence="1">
    <location>
        <begin position="224"/>
        <end position="269"/>
    </location>
</feature>
<dbReference type="Proteomes" id="UP000179807">
    <property type="component" value="Unassembled WGS sequence"/>
</dbReference>
<feature type="compositionally biased region" description="Low complexity" evidence="2">
    <location>
        <begin position="372"/>
        <end position="381"/>
    </location>
</feature>
<keyword evidence="4" id="KW-1185">Reference proteome</keyword>
<sequence>MKSAVNEKCAISPSQKSTKSRKKSLTGKSNQSKQKNINGKNNNSKKSPKIELKDPSNQADYNVVRELHNQINNLKTENQILKEKIRANTKAVYDLTSDIKDIQNSKSSKSINQTNDENQNQNQIESDEFDNLKQNYDDLEIENKILNAHLQRVFISASNFFNENIQNVETLVYLFEKATNEEIQNKIRKSPSKGNNNNNSKYYKKAKELKLKLIEAQKTNARFIEANQQMVKNYEDKIKQLKDQNNEIINKQSKNIEELTNSLEAIRISRSPIRKSPMKENPLDVTEIHVSKINLNEEEDENEYSMNNIIIEEDDESEVYFDEKPKTKNHRNKVKQSKKANSKKNDNLEKYYFEDESNININYYERDSSFLNNRQDSQNNDSSDESYENSDDQSPKSIQKSTKSHTNDDESQIILVIDMLEYFDFAVNLNEDDLFENNQDFDELSRLEADYEALTMIHEETVKEVESLRDALYEKTSKSVEAEIKSMKEQNQKYSIENTQLKQEIEKIQIDYKKANDERNTANKKVENLENIINDLQDQLNDANDELETAEKELKKIKDEEKKKSNHESNSILPAVVFECKKFSPELRESVKEVASNRSLSNVVKIQMILNMVCASFENKIEENKIQQQIDIENCQNYQKVADELLVKYEKEKVPELNRLLKETAQKLIDANKEILALKQKSSKESAKSHAKYEKERKETRKLKKCVEILKKESTEKDAKIVQNEKLNKENEEQISNLSSSVQQLKCDLKTLQIRHQALTEEKDEIYEQLMNEKNIKKAVEAKWGKEKSSMKKQISQLRENRPNSISNTSNRNNEGNDVNHSMISMSEHSQIVETLKDTINRTKKDEMHKDMEYQSKISSLQNQIHILEEESTREKSKNQTQLNEMQKTIENYKNTFIDMQKQCEVHRNDLKKVTHELTQENLKRRKFEQSAFDLETYKQKYDIELQFLHEKIDRLSKQNEELLESNRQIQNANDQKVSELIRKNQTEQVKFLKLISDVFYETQTSPDQESITYMIENAHNELVKLRESDRKIREIIEIDNDLSTLEGIELFLMQQKS</sequence>
<dbReference type="GeneID" id="94832378"/>
<feature type="region of interest" description="Disordered" evidence="2">
    <location>
        <begin position="1"/>
        <end position="57"/>
    </location>
</feature>
<evidence type="ECO:0000313" key="3">
    <source>
        <dbReference type="EMBL" id="OHT15301.1"/>
    </source>
</evidence>
<feature type="compositionally biased region" description="Polar residues" evidence="2">
    <location>
        <begin position="792"/>
        <end position="819"/>
    </location>
</feature>
<keyword evidence="1" id="KW-0175">Coiled coil</keyword>
<dbReference type="EMBL" id="MLAK01000239">
    <property type="protein sequence ID" value="OHT15301.1"/>
    <property type="molecule type" value="Genomic_DNA"/>
</dbReference>
<feature type="compositionally biased region" description="Acidic residues" evidence="2">
    <location>
        <begin position="382"/>
        <end position="391"/>
    </location>
</feature>
<evidence type="ECO:0000256" key="2">
    <source>
        <dbReference type="SAM" id="MobiDB-lite"/>
    </source>
</evidence>
<comment type="caution">
    <text evidence="3">The sequence shown here is derived from an EMBL/GenBank/DDBJ whole genome shotgun (WGS) entry which is preliminary data.</text>
</comment>
<feature type="compositionally biased region" description="Low complexity" evidence="2">
    <location>
        <begin position="112"/>
        <end position="123"/>
    </location>
</feature>
<dbReference type="RefSeq" id="XP_068368437.1">
    <property type="nucleotide sequence ID" value="XM_068497674.1"/>
</dbReference>
<feature type="compositionally biased region" description="Basic residues" evidence="2">
    <location>
        <begin position="327"/>
        <end position="342"/>
    </location>
</feature>
<feature type="region of interest" description="Disordered" evidence="2">
    <location>
        <begin position="105"/>
        <end position="126"/>
    </location>
</feature>
<feature type="region of interest" description="Disordered" evidence="2">
    <location>
        <begin position="367"/>
        <end position="408"/>
    </location>
</feature>
<name>A0A1J4L0C5_9EUKA</name>
<feature type="coiled-coil region" evidence="1">
    <location>
        <begin position="939"/>
        <end position="976"/>
    </location>
</feature>
<protein>
    <submittedName>
        <fullName evidence="3">Uncharacterized protein</fullName>
    </submittedName>
</protein>
<evidence type="ECO:0000313" key="4">
    <source>
        <dbReference type="Proteomes" id="UP000179807"/>
    </source>
</evidence>
<feature type="region of interest" description="Disordered" evidence="2">
    <location>
        <begin position="785"/>
        <end position="819"/>
    </location>
</feature>
<feature type="coiled-coil region" evidence="1">
    <location>
        <begin position="851"/>
        <end position="903"/>
    </location>
</feature>
<organism evidence="3 4">
    <name type="scientific">Tritrichomonas foetus</name>
    <dbReference type="NCBI Taxonomy" id="1144522"/>
    <lineage>
        <taxon>Eukaryota</taxon>
        <taxon>Metamonada</taxon>
        <taxon>Parabasalia</taxon>
        <taxon>Tritrichomonadida</taxon>
        <taxon>Tritrichomonadidae</taxon>
        <taxon>Tritrichomonas</taxon>
    </lineage>
</organism>
<feature type="region of interest" description="Disordered" evidence="2">
    <location>
        <begin position="322"/>
        <end position="343"/>
    </location>
</feature>
<gene>
    <name evidence="3" type="ORF">TRFO_14206</name>
</gene>
<proteinExistence type="predicted"/>
<dbReference type="AlphaFoldDB" id="A0A1J4L0C5"/>
<dbReference type="VEuPathDB" id="TrichDB:TRFO_14206"/>
<feature type="compositionally biased region" description="Low complexity" evidence="2">
    <location>
        <begin position="27"/>
        <end position="45"/>
    </location>
</feature>
<reference evidence="3" key="1">
    <citation type="submission" date="2016-10" db="EMBL/GenBank/DDBJ databases">
        <authorList>
            <person name="Benchimol M."/>
            <person name="Almeida L.G."/>
            <person name="Vasconcelos A.T."/>
            <person name="Perreira-Neves A."/>
            <person name="Rosa I.A."/>
            <person name="Tasca T."/>
            <person name="Bogo M.R."/>
            <person name="de Souza W."/>
        </authorList>
    </citation>
    <scope>NUCLEOTIDE SEQUENCE [LARGE SCALE GENOMIC DNA]</scope>
    <source>
        <strain evidence="3">K</strain>
    </source>
</reference>
<feature type="coiled-coil region" evidence="1">
    <location>
        <begin position="477"/>
        <end position="570"/>
    </location>
</feature>
<feature type="coiled-coil region" evidence="1">
    <location>
        <begin position="64"/>
        <end position="91"/>
    </location>
</feature>
<accession>A0A1J4L0C5</accession>